<dbReference type="PANTHER" id="PTHR30055">
    <property type="entry name" value="HTH-TYPE TRANSCRIPTIONAL REGULATOR RUTR"/>
    <property type="match status" value="1"/>
</dbReference>
<comment type="caution">
    <text evidence="6">The sequence shown here is derived from an EMBL/GenBank/DDBJ whole genome shotgun (WGS) entry which is preliminary data.</text>
</comment>
<dbReference type="EMBL" id="PZZL01000009">
    <property type="protein sequence ID" value="PTM51875.1"/>
    <property type="molecule type" value="Genomic_DNA"/>
</dbReference>
<dbReference type="PROSITE" id="PS50977">
    <property type="entry name" value="HTH_TETR_2"/>
    <property type="match status" value="1"/>
</dbReference>
<evidence type="ECO:0000313" key="7">
    <source>
        <dbReference type="Proteomes" id="UP000241808"/>
    </source>
</evidence>
<sequence>MGDRQAEAAVATAPDLDSAKRRQILDGARRVFFERGFEAASMDAITRAAGVSKATIYAYFPSKEDLIVALVTIEKREQAERFALPSDDQRPLAEVLTELGTRTILAMARPDAVQRLRLVVGLAPRMPEIGRAFFEDGPQFSTRRLGDYFERLVREGRLTAADPYRAARQFLDLCLADTSRAIIFGMDPTVTADEAAAHARMATETFLRAYPATDPASRG</sequence>
<dbReference type="FunFam" id="1.10.10.60:FF:000141">
    <property type="entry name" value="TetR family transcriptional regulator"/>
    <property type="match status" value="1"/>
</dbReference>
<dbReference type="InterPro" id="IPR050109">
    <property type="entry name" value="HTH-type_TetR-like_transc_reg"/>
</dbReference>
<evidence type="ECO:0000256" key="1">
    <source>
        <dbReference type="ARBA" id="ARBA00023015"/>
    </source>
</evidence>
<reference evidence="6 7" key="1">
    <citation type="submission" date="2018-04" db="EMBL/GenBank/DDBJ databases">
        <title>Genomic Encyclopedia of Archaeal and Bacterial Type Strains, Phase II (KMG-II): from individual species to whole genera.</title>
        <authorList>
            <person name="Goeker M."/>
        </authorList>
    </citation>
    <scope>NUCLEOTIDE SEQUENCE [LARGE SCALE GENOMIC DNA]</scope>
    <source>
        <strain evidence="6 7">DSM 25521</strain>
    </source>
</reference>
<feature type="domain" description="HTH tetR-type" evidence="5">
    <location>
        <begin position="18"/>
        <end position="78"/>
    </location>
</feature>
<dbReference type="PANTHER" id="PTHR30055:SF146">
    <property type="entry name" value="HTH-TYPE TRANSCRIPTIONAL DUAL REGULATOR CECR"/>
    <property type="match status" value="1"/>
</dbReference>
<dbReference type="InterPro" id="IPR039536">
    <property type="entry name" value="TetR_C_Proteobacteria"/>
</dbReference>
<dbReference type="Pfam" id="PF14246">
    <property type="entry name" value="TetR_C_7"/>
    <property type="match status" value="1"/>
</dbReference>
<proteinExistence type="predicted"/>
<dbReference type="GO" id="GO:0000976">
    <property type="term" value="F:transcription cis-regulatory region binding"/>
    <property type="evidence" value="ECO:0007669"/>
    <property type="project" value="TreeGrafter"/>
</dbReference>
<evidence type="ECO:0000256" key="2">
    <source>
        <dbReference type="ARBA" id="ARBA00023125"/>
    </source>
</evidence>
<keyword evidence="7" id="KW-1185">Reference proteome</keyword>
<evidence type="ECO:0000259" key="5">
    <source>
        <dbReference type="PROSITE" id="PS50977"/>
    </source>
</evidence>
<protein>
    <submittedName>
        <fullName evidence="6">TetR family transcriptional regulator</fullName>
    </submittedName>
</protein>
<dbReference type="PRINTS" id="PR00455">
    <property type="entry name" value="HTHTETR"/>
</dbReference>
<dbReference type="Gene3D" id="1.10.357.10">
    <property type="entry name" value="Tetracycline Repressor, domain 2"/>
    <property type="match status" value="1"/>
</dbReference>
<keyword evidence="2 4" id="KW-0238">DNA-binding</keyword>
<dbReference type="AlphaFoldDB" id="A0A2T4YYP8"/>
<dbReference type="RefSeq" id="WP_108178968.1">
    <property type="nucleotide sequence ID" value="NZ_PZZL01000009.1"/>
</dbReference>
<evidence type="ECO:0000256" key="4">
    <source>
        <dbReference type="PROSITE-ProRule" id="PRU00335"/>
    </source>
</evidence>
<accession>A0A2T4YYP8</accession>
<dbReference type="InterPro" id="IPR009057">
    <property type="entry name" value="Homeodomain-like_sf"/>
</dbReference>
<keyword evidence="1" id="KW-0805">Transcription regulation</keyword>
<dbReference type="Gene3D" id="1.10.10.60">
    <property type="entry name" value="Homeodomain-like"/>
    <property type="match status" value="1"/>
</dbReference>
<dbReference type="GO" id="GO:0003700">
    <property type="term" value="F:DNA-binding transcription factor activity"/>
    <property type="evidence" value="ECO:0007669"/>
    <property type="project" value="TreeGrafter"/>
</dbReference>
<organism evidence="6 7">
    <name type="scientific">Phreatobacter oligotrophus</name>
    <dbReference type="NCBI Taxonomy" id="1122261"/>
    <lineage>
        <taxon>Bacteria</taxon>
        <taxon>Pseudomonadati</taxon>
        <taxon>Pseudomonadota</taxon>
        <taxon>Alphaproteobacteria</taxon>
        <taxon>Hyphomicrobiales</taxon>
        <taxon>Phreatobacteraceae</taxon>
        <taxon>Phreatobacter</taxon>
    </lineage>
</organism>
<name>A0A2T4YYP8_9HYPH</name>
<evidence type="ECO:0000256" key="3">
    <source>
        <dbReference type="ARBA" id="ARBA00023163"/>
    </source>
</evidence>
<dbReference type="Pfam" id="PF00440">
    <property type="entry name" value="TetR_N"/>
    <property type="match status" value="1"/>
</dbReference>
<keyword evidence="3" id="KW-0804">Transcription</keyword>
<gene>
    <name evidence="6" type="ORF">C8P69_109163</name>
</gene>
<dbReference type="PROSITE" id="PS01081">
    <property type="entry name" value="HTH_TETR_1"/>
    <property type="match status" value="1"/>
</dbReference>
<evidence type="ECO:0000313" key="6">
    <source>
        <dbReference type="EMBL" id="PTM51875.1"/>
    </source>
</evidence>
<dbReference type="InterPro" id="IPR001647">
    <property type="entry name" value="HTH_TetR"/>
</dbReference>
<dbReference type="InterPro" id="IPR023772">
    <property type="entry name" value="DNA-bd_HTH_TetR-type_CS"/>
</dbReference>
<dbReference type="Proteomes" id="UP000241808">
    <property type="component" value="Unassembled WGS sequence"/>
</dbReference>
<feature type="DNA-binding region" description="H-T-H motif" evidence="4">
    <location>
        <begin position="41"/>
        <end position="60"/>
    </location>
</feature>
<dbReference type="OrthoDB" id="9816431at2"/>
<dbReference type="SUPFAM" id="SSF46689">
    <property type="entry name" value="Homeodomain-like"/>
    <property type="match status" value="1"/>
</dbReference>